<accession>A0AAU9K0E0</accession>
<keyword evidence="3" id="KW-1185">Reference proteome</keyword>
<feature type="chain" id="PRO_5043762292" description="Dickkopf N-terminal cysteine-rich domain-containing protein" evidence="1">
    <location>
        <begin position="16"/>
        <end position="370"/>
    </location>
</feature>
<evidence type="ECO:0000256" key="1">
    <source>
        <dbReference type="SAM" id="SignalP"/>
    </source>
</evidence>
<gene>
    <name evidence="2" type="ORF">BSTOLATCC_MIC57841</name>
</gene>
<proteinExistence type="predicted"/>
<feature type="signal peptide" evidence="1">
    <location>
        <begin position="1"/>
        <end position="15"/>
    </location>
</feature>
<organism evidence="2 3">
    <name type="scientific">Blepharisma stoltei</name>
    <dbReference type="NCBI Taxonomy" id="1481888"/>
    <lineage>
        <taxon>Eukaryota</taxon>
        <taxon>Sar</taxon>
        <taxon>Alveolata</taxon>
        <taxon>Ciliophora</taxon>
        <taxon>Postciliodesmatophora</taxon>
        <taxon>Heterotrichea</taxon>
        <taxon>Heterotrichida</taxon>
        <taxon>Blepharismidae</taxon>
        <taxon>Blepharisma</taxon>
    </lineage>
</organism>
<sequence>MQILFVLLALGLAKSLSCNSYQCKTPSQNLQQNQCIYWDQATNGYFLQLCTEIEKPYCQLPDELTPSNETCSQIQPSAPLIYPGEKCTTSSDCAHSKQGCLQGVCRGTLENQSCTSSWDCDIGLYCSPTNVCTKLISDGGKGCRSEFDCENWLGCDIDENSHSTEGTCRPYYSILPHETVKSCSSEGINTLCSSNMCGIPELGENIVCTKPLSSSKKVPMPCDSDASCTSTTDDLFKTTFYSNCSCGYNPEGEAFCNLFPNDEPFEKFIKIMTKWYHSESVKQCHTMRRNAWNCITDWWNTNDATTLIYFQLKVERWPYIQKNDMCVSTIYEVEYNFWKQAYEKMVDDNDDDDNGILMYLAEGLGLFLYL</sequence>
<evidence type="ECO:0000313" key="2">
    <source>
        <dbReference type="EMBL" id="CAG9333020.1"/>
    </source>
</evidence>
<keyword evidence="1" id="KW-0732">Signal</keyword>
<evidence type="ECO:0008006" key="4">
    <source>
        <dbReference type="Google" id="ProtNLM"/>
    </source>
</evidence>
<dbReference type="EMBL" id="CAJZBQ010000056">
    <property type="protein sequence ID" value="CAG9333020.1"/>
    <property type="molecule type" value="Genomic_DNA"/>
</dbReference>
<name>A0AAU9K0E0_9CILI</name>
<reference evidence="2" key="1">
    <citation type="submission" date="2021-09" db="EMBL/GenBank/DDBJ databases">
        <authorList>
            <consortium name="AG Swart"/>
            <person name="Singh M."/>
            <person name="Singh A."/>
            <person name="Seah K."/>
            <person name="Emmerich C."/>
        </authorList>
    </citation>
    <scope>NUCLEOTIDE SEQUENCE</scope>
    <source>
        <strain evidence="2">ATCC30299</strain>
    </source>
</reference>
<evidence type="ECO:0000313" key="3">
    <source>
        <dbReference type="Proteomes" id="UP001162131"/>
    </source>
</evidence>
<dbReference type="AlphaFoldDB" id="A0AAU9K0E0"/>
<protein>
    <recommendedName>
        <fullName evidence="4">Dickkopf N-terminal cysteine-rich domain-containing protein</fullName>
    </recommendedName>
</protein>
<comment type="caution">
    <text evidence="2">The sequence shown here is derived from an EMBL/GenBank/DDBJ whole genome shotgun (WGS) entry which is preliminary data.</text>
</comment>
<dbReference type="Proteomes" id="UP001162131">
    <property type="component" value="Unassembled WGS sequence"/>
</dbReference>